<reference evidence="1" key="2">
    <citation type="journal article" date="2023" name="IMA Fungus">
        <title>Comparative genomic study of the Penicillium genus elucidates a diverse pangenome and 15 lateral gene transfer events.</title>
        <authorList>
            <person name="Petersen C."/>
            <person name="Sorensen T."/>
            <person name="Nielsen M.R."/>
            <person name="Sondergaard T.E."/>
            <person name="Sorensen J.L."/>
            <person name="Fitzpatrick D.A."/>
            <person name="Frisvad J.C."/>
            <person name="Nielsen K.L."/>
        </authorList>
    </citation>
    <scope>NUCLEOTIDE SEQUENCE</scope>
    <source>
        <strain evidence="1">IBT 22155</strain>
    </source>
</reference>
<evidence type="ECO:0000313" key="1">
    <source>
        <dbReference type="EMBL" id="KAJ5124975.1"/>
    </source>
</evidence>
<dbReference type="GeneID" id="81408714"/>
<sequence>MGDLHGSYLNGIEMTPKWPKAIGRAHRAADGLSEDEAWGLVAAAIVRKDPREGWIVRRGLQKVRDLLPSRHGG</sequence>
<name>A0A9W9KXQ6_9EURO</name>
<keyword evidence="2" id="KW-1185">Reference proteome</keyword>
<dbReference type="RefSeq" id="XP_056519374.1">
    <property type="nucleotide sequence ID" value="XM_056669544.1"/>
</dbReference>
<protein>
    <submittedName>
        <fullName evidence="1">Uncharacterized protein</fullName>
    </submittedName>
</protein>
<dbReference type="EMBL" id="JAPQKL010000006">
    <property type="protein sequence ID" value="KAJ5124975.1"/>
    <property type="molecule type" value="Genomic_DNA"/>
</dbReference>
<accession>A0A9W9KXQ6</accession>
<reference evidence="1" key="1">
    <citation type="submission" date="2022-11" db="EMBL/GenBank/DDBJ databases">
        <authorList>
            <person name="Petersen C."/>
        </authorList>
    </citation>
    <scope>NUCLEOTIDE SEQUENCE</scope>
    <source>
        <strain evidence="1">IBT 22155</strain>
    </source>
</reference>
<gene>
    <name evidence="1" type="ORF">N7515_008800</name>
</gene>
<dbReference type="AlphaFoldDB" id="A0A9W9KXQ6"/>
<proteinExistence type="predicted"/>
<evidence type="ECO:0000313" key="2">
    <source>
        <dbReference type="Proteomes" id="UP001149079"/>
    </source>
</evidence>
<organism evidence="1 2">
    <name type="scientific">Penicillium bovifimosum</name>
    <dbReference type="NCBI Taxonomy" id="126998"/>
    <lineage>
        <taxon>Eukaryota</taxon>
        <taxon>Fungi</taxon>
        <taxon>Dikarya</taxon>
        <taxon>Ascomycota</taxon>
        <taxon>Pezizomycotina</taxon>
        <taxon>Eurotiomycetes</taxon>
        <taxon>Eurotiomycetidae</taxon>
        <taxon>Eurotiales</taxon>
        <taxon>Aspergillaceae</taxon>
        <taxon>Penicillium</taxon>
    </lineage>
</organism>
<comment type="caution">
    <text evidence="1">The sequence shown here is derived from an EMBL/GenBank/DDBJ whole genome shotgun (WGS) entry which is preliminary data.</text>
</comment>
<dbReference type="Proteomes" id="UP001149079">
    <property type="component" value="Unassembled WGS sequence"/>
</dbReference>